<dbReference type="InterPro" id="IPR050603">
    <property type="entry name" value="MYST_HAT"/>
</dbReference>
<evidence type="ECO:0000256" key="14">
    <source>
        <dbReference type="ARBA" id="ARBA00023315"/>
    </source>
</evidence>
<keyword evidence="11" id="KW-0804">Transcription</keyword>
<dbReference type="SUPFAM" id="SSF55729">
    <property type="entry name" value="Acyl-CoA N-acyltransferases (Nat)"/>
    <property type="match status" value="1"/>
</dbReference>
<dbReference type="GO" id="GO:0006281">
    <property type="term" value="P:DNA repair"/>
    <property type="evidence" value="ECO:0007669"/>
    <property type="project" value="UniProtKB-KW"/>
</dbReference>
<organism evidence="18 19">
    <name type="scientific">Bifiguratus adelaidae</name>
    <dbReference type="NCBI Taxonomy" id="1938954"/>
    <lineage>
        <taxon>Eukaryota</taxon>
        <taxon>Fungi</taxon>
        <taxon>Fungi incertae sedis</taxon>
        <taxon>Mucoromycota</taxon>
        <taxon>Mucoromycotina</taxon>
        <taxon>Endogonomycetes</taxon>
        <taxon>Endogonales</taxon>
        <taxon>Endogonales incertae sedis</taxon>
        <taxon>Bifiguratus</taxon>
    </lineage>
</organism>
<dbReference type="InterPro" id="IPR016197">
    <property type="entry name" value="Chromo-like_dom_sf"/>
</dbReference>
<dbReference type="InterPro" id="IPR036388">
    <property type="entry name" value="WH-like_DNA-bd_sf"/>
</dbReference>
<keyword evidence="14" id="KW-0012">Acyltransferase</keyword>
<dbReference type="OrthoDB" id="787137at2759"/>
<gene>
    <name evidence="18" type="ORF">BZG36_02272</name>
</gene>
<dbReference type="Gene3D" id="3.30.60.60">
    <property type="entry name" value="N-acetyl transferase-like"/>
    <property type="match status" value="1"/>
</dbReference>
<evidence type="ECO:0000256" key="16">
    <source>
        <dbReference type="SAM" id="MobiDB-lite"/>
    </source>
</evidence>
<evidence type="ECO:0000256" key="2">
    <source>
        <dbReference type="ARBA" id="ARBA00010107"/>
    </source>
</evidence>
<feature type="region of interest" description="Disordered" evidence="16">
    <location>
        <begin position="94"/>
        <end position="154"/>
    </location>
</feature>
<dbReference type="AlphaFoldDB" id="A0A261XY40"/>
<dbReference type="EC" id="2.3.1.48" evidence="3"/>
<dbReference type="PANTHER" id="PTHR10615:SF219">
    <property type="entry name" value="HISTONE ACETYLTRANSFERASE KAT5"/>
    <property type="match status" value="1"/>
</dbReference>
<evidence type="ECO:0000256" key="4">
    <source>
        <dbReference type="ARBA" id="ARBA00022679"/>
    </source>
</evidence>
<feature type="compositionally biased region" description="Polar residues" evidence="16">
    <location>
        <begin position="96"/>
        <end position="106"/>
    </location>
</feature>
<evidence type="ECO:0000256" key="3">
    <source>
        <dbReference type="ARBA" id="ARBA00013184"/>
    </source>
</evidence>
<keyword evidence="9" id="KW-0007">Acetylation</keyword>
<dbReference type="GO" id="GO:0005634">
    <property type="term" value="C:nucleus"/>
    <property type="evidence" value="ECO:0007669"/>
    <property type="project" value="UniProtKB-SubCell"/>
</dbReference>
<name>A0A261XY40_9FUNG</name>
<dbReference type="InterPro" id="IPR040706">
    <property type="entry name" value="Zf-MYST"/>
</dbReference>
<comment type="similarity">
    <text evidence="2">Belongs to the MYST (SAS/MOZ) family.</text>
</comment>
<dbReference type="InterPro" id="IPR025995">
    <property type="entry name" value="Tudor-knot"/>
</dbReference>
<keyword evidence="12" id="KW-0234">DNA repair</keyword>
<dbReference type="Gene3D" id="1.10.10.10">
    <property type="entry name" value="Winged helix-like DNA-binding domain superfamily/Winged helix DNA-binding domain"/>
    <property type="match status" value="1"/>
</dbReference>
<evidence type="ECO:0000256" key="8">
    <source>
        <dbReference type="ARBA" id="ARBA00022833"/>
    </source>
</evidence>
<dbReference type="InterPro" id="IPR000953">
    <property type="entry name" value="Chromo/chromo_shadow_dom"/>
</dbReference>
<dbReference type="Pfam" id="PF17772">
    <property type="entry name" value="zf-MYST"/>
    <property type="match status" value="1"/>
</dbReference>
<dbReference type="PROSITE" id="PS51726">
    <property type="entry name" value="MYST_HAT"/>
    <property type="match status" value="1"/>
</dbReference>
<evidence type="ECO:0000256" key="1">
    <source>
        <dbReference type="ARBA" id="ARBA00004123"/>
    </source>
</evidence>
<evidence type="ECO:0000256" key="12">
    <source>
        <dbReference type="ARBA" id="ARBA00023204"/>
    </source>
</evidence>
<dbReference type="Gene3D" id="2.30.30.140">
    <property type="match status" value="1"/>
</dbReference>
<keyword evidence="5" id="KW-0479">Metal-binding</keyword>
<evidence type="ECO:0000313" key="19">
    <source>
        <dbReference type="Proteomes" id="UP000242875"/>
    </source>
</evidence>
<feature type="domain" description="MYST-type HAT" evidence="17">
    <location>
        <begin position="192"/>
        <end position="459"/>
    </location>
</feature>
<dbReference type="InterPro" id="IPR002717">
    <property type="entry name" value="HAT_MYST-type"/>
</dbReference>
<dbReference type="CDD" id="cd04301">
    <property type="entry name" value="NAT_SF"/>
    <property type="match status" value="1"/>
</dbReference>
<dbReference type="Pfam" id="PF11717">
    <property type="entry name" value="Tudor-knot"/>
    <property type="match status" value="1"/>
</dbReference>
<dbReference type="GO" id="GO:0006355">
    <property type="term" value="P:regulation of DNA-templated transcription"/>
    <property type="evidence" value="ECO:0007669"/>
    <property type="project" value="InterPro"/>
</dbReference>
<dbReference type="PANTHER" id="PTHR10615">
    <property type="entry name" value="HISTONE ACETYLTRANSFERASE"/>
    <property type="match status" value="1"/>
</dbReference>
<dbReference type="GO" id="GO:0008270">
    <property type="term" value="F:zinc ion binding"/>
    <property type="evidence" value="ECO:0007669"/>
    <property type="project" value="UniProtKB-KW"/>
</dbReference>
<evidence type="ECO:0000313" key="18">
    <source>
        <dbReference type="EMBL" id="OZJ03293.1"/>
    </source>
</evidence>
<dbReference type="GO" id="GO:0046972">
    <property type="term" value="F:histone H4K16 acetyltransferase activity"/>
    <property type="evidence" value="ECO:0007669"/>
    <property type="project" value="TreeGrafter"/>
</dbReference>
<keyword evidence="7" id="KW-0863">Zinc-finger</keyword>
<reference evidence="18 19" key="1">
    <citation type="journal article" date="2017" name="Mycologia">
        <title>Bifiguratus adelaidae, gen. et sp. nov., a new member of Mucoromycotina in endophytic and soil-dwelling habitats.</title>
        <authorList>
            <person name="Torres-Cruz T.J."/>
            <person name="Billingsley Tobias T.L."/>
            <person name="Almatruk M."/>
            <person name="Hesse C."/>
            <person name="Kuske C.R."/>
            <person name="Desiro A."/>
            <person name="Benucci G.M."/>
            <person name="Bonito G."/>
            <person name="Stajich J.E."/>
            <person name="Dunlap C."/>
            <person name="Arnold A.E."/>
            <person name="Porras-Alfaro A."/>
        </authorList>
    </citation>
    <scope>NUCLEOTIDE SEQUENCE [LARGE SCALE GENOMIC DNA]</scope>
    <source>
        <strain evidence="18 19">AZ0501</strain>
    </source>
</reference>
<keyword evidence="8" id="KW-0862">Zinc</keyword>
<dbReference type="GO" id="GO:0035267">
    <property type="term" value="C:NuA4 histone acetyltransferase complex"/>
    <property type="evidence" value="ECO:0007669"/>
    <property type="project" value="TreeGrafter"/>
</dbReference>
<dbReference type="Pfam" id="PF01853">
    <property type="entry name" value="MOZ_SAS"/>
    <property type="match status" value="1"/>
</dbReference>
<protein>
    <recommendedName>
        <fullName evidence="3">histone acetyltransferase</fullName>
        <ecNumber evidence="3">2.3.1.48</ecNumber>
    </recommendedName>
</protein>
<accession>A0A261XY40</accession>
<comment type="caution">
    <text evidence="18">The sequence shown here is derived from an EMBL/GenBank/DDBJ whole genome shotgun (WGS) entry which is preliminary data.</text>
</comment>
<dbReference type="Gene3D" id="3.40.630.30">
    <property type="match status" value="1"/>
</dbReference>
<dbReference type="FunFam" id="3.30.60.60:FF:000001">
    <property type="entry name" value="Histone acetyltransferase"/>
    <property type="match status" value="1"/>
</dbReference>
<evidence type="ECO:0000256" key="11">
    <source>
        <dbReference type="ARBA" id="ARBA00023163"/>
    </source>
</evidence>
<evidence type="ECO:0000256" key="5">
    <source>
        <dbReference type="ARBA" id="ARBA00022723"/>
    </source>
</evidence>
<dbReference type="Proteomes" id="UP000242875">
    <property type="component" value="Unassembled WGS sequence"/>
</dbReference>
<evidence type="ECO:0000256" key="7">
    <source>
        <dbReference type="ARBA" id="ARBA00022771"/>
    </source>
</evidence>
<dbReference type="InterPro" id="IPR016181">
    <property type="entry name" value="Acyl_CoA_acyltransferase"/>
</dbReference>
<evidence type="ECO:0000256" key="9">
    <source>
        <dbReference type="ARBA" id="ARBA00022990"/>
    </source>
</evidence>
<keyword evidence="13" id="KW-0539">Nucleus</keyword>
<dbReference type="SMART" id="SM00298">
    <property type="entry name" value="CHROMO"/>
    <property type="match status" value="1"/>
</dbReference>
<dbReference type="SUPFAM" id="SSF54160">
    <property type="entry name" value="Chromo domain-like"/>
    <property type="match status" value="1"/>
</dbReference>
<keyword evidence="4" id="KW-0808">Transferase</keyword>
<evidence type="ECO:0000256" key="10">
    <source>
        <dbReference type="ARBA" id="ARBA00023015"/>
    </source>
</evidence>
<comment type="subcellular location">
    <subcellularLocation>
        <location evidence="1">Nucleus</location>
    </subcellularLocation>
</comment>
<keyword evidence="10" id="KW-0805">Transcription regulation</keyword>
<keyword evidence="6" id="KW-0227">DNA damage</keyword>
<evidence type="ECO:0000256" key="13">
    <source>
        <dbReference type="ARBA" id="ARBA00023242"/>
    </source>
</evidence>
<sequence>MHDASEASPYRESLLGRHGSERALEATAGTFQVGNTYDVRRNNGLYTAEVLEKRRNVENAVEYYVHYVGYDKRLDEWVSEDRVLANLHENDHSRFIDTNGTATTRPSHSDDKEQPKKRRRRMDDLETWDDMLRKARQVAPRETDEKEQDGKRPRYALRAASPDALWSTFYPSSSMHNVFTPEALEDAHQKTTKVRNVDTIALGRYDISTWYYSPYPAEYGQHIDKLWICEHCLKYMKYERSLTYHKNACKLKRPPGTLVYSSTNNIYEIDGKDHQLYCQNLSLMAKLFLDHKTVYYDIEGFMFYVLTEPDPRDRHAEVVVGYFSKEKKSVDDYNLACIMILPPYQRQGHGRTLIEFSYYLSRLERKAGSPERPLSDLGLAGYRSYWASAILRILLEAPSDVTTTTTIAALSQQTAIKEEDIIDTIHWLELAKHYNKKDKASTRLGHSVATNDVELRLTREVMLDVVTQRRIQLEPSIDSSKVLLDITSTKGTPV</sequence>
<keyword evidence="19" id="KW-1185">Reference proteome</keyword>
<feature type="active site" description="Proton donor/acceptor" evidence="15">
    <location>
        <position position="371"/>
    </location>
</feature>
<evidence type="ECO:0000259" key="17">
    <source>
        <dbReference type="PROSITE" id="PS51726"/>
    </source>
</evidence>
<evidence type="ECO:0000256" key="15">
    <source>
        <dbReference type="PIRSR" id="PIRSR602717-51"/>
    </source>
</evidence>
<feature type="compositionally biased region" description="Basic and acidic residues" evidence="16">
    <location>
        <begin position="139"/>
        <end position="152"/>
    </location>
</feature>
<evidence type="ECO:0000256" key="6">
    <source>
        <dbReference type="ARBA" id="ARBA00022763"/>
    </source>
</evidence>
<dbReference type="EMBL" id="MVBO01000092">
    <property type="protein sequence ID" value="OZJ03293.1"/>
    <property type="molecule type" value="Genomic_DNA"/>
</dbReference>
<proteinExistence type="inferred from homology"/>